<keyword evidence="5" id="KW-0539">Nucleus</keyword>
<dbReference type="Pfam" id="PF02825">
    <property type="entry name" value="WWE"/>
    <property type="match status" value="2"/>
</dbReference>
<name>M4AVX4_XIPMA</name>
<dbReference type="PROSITE" id="PS50918">
    <property type="entry name" value="WWE"/>
    <property type="match status" value="2"/>
</dbReference>
<evidence type="ECO:0000256" key="4">
    <source>
        <dbReference type="ARBA" id="ARBA00022833"/>
    </source>
</evidence>
<dbReference type="InterPro" id="IPR000571">
    <property type="entry name" value="Znf_CCCH"/>
</dbReference>
<dbReference type="RefSeq" id="XP_005810797.2">
    <property type="nucleotide sequence ID" value="XM_005810740.2"/>
</dbReference>
<evidence type="ECO:0000313" key="12">
    <source>
        <dbReference type="Proteomes" id="UP000002852"/>
    </source>
</evidence>
<dbReference type="Proteomes" id="UP000002852">
    <property type="component" value="Unassembled WGS sequence"/>
</dbReference>
<feature type="region of interest" description="Disordered" evidence="8">
    <location>
        <begin position="106"/>
        <end position="128"/>
    </location>
</feature>
<dbReference type="InterPro" id="IPR036855">
    <property type="entry name" value="Znf_CCCH_sf"/>
</dbReference>
<keyword evidence="3 7" id="KW-0863">Zinc-finger</keyword>
<dbReference type="SUPFAM" id="SSF117839">
    <property type="entry name" value="WWE domain"/>
    <property type="match status" value="2"/>
</dbReference>
<feature type="region of interest" description="Disordered" evidence="8">
    <location>
        <begin position="18"/>
        <end position="52"/>
    </location>
</feature>
<feature type="zinc finger region" description="C3H1-type" evidence="7">
    <location>
        <begin position="54"/>
        <end position="77"/>
    </location>
</feature>
<dbReference type="eggNOG" id="KOG1039">
    <property type="taxonomic scope" value="Eukaryota"/>
</dbReference>
<dbReference type="PANTHER" id="PTHR45740:SF14">
    <property type="entry name" value="NOVEL PROTEIN"/>
    <property type="match status" value="1"/>
</dbReference>
<dbReference type="GO" id="GO:0005634">
    <property type="term" value="C:nucleus"/>
    <property type="evidence" value="ECO:0007669"/>
    <property type="project" value="UniProtKB-SubCell"/>
</dbReference>
<dbReference type="InterPro" id="IPR004170">
    <property type="entry name" value="WWE_dom"/>
</dbReference>
<feature type="zinc finger region" description="C3H1-type" evidence="7">
    <location>
        <begin position="78"/>
        <end position="100"/>
    </location>
</feature>
<dbReference type="HOGENOM" id="CLU_734752_0_0_1"/>
<feature type="compositionally biased region" description="Acidic residues" evidence="8">
    <location>
        <begin position="30"/>
        <end position="51"/>
    </location>
</feature>
<keyword evidence="2 7" id="KW-0479">Metal-binding</keyword>
<keyword evidence="4 7" id="KW-0862">Zinc</keyword>
<dbReference type="GO" id="GO:0008270">
    <property type="term" value="F:zinc ion binding"/>
    <property type="evidence" value="ECO:0007669"/>
    <property type="project" value="UniProtKB-KW"/>
</dbReference>
<dbReference type="Ensembl" id="ENSXMAT00000018647.2">
    <property type="protein sequence ID" value="ENSXMAP00000018619.2"/>
    <property type="gene ID" value="ENSXMAG00000018584.2"/>
</dbReference>
<proteinExistence type="inferred from homology"/>
<dbReference type="PANTHER" id="PTHR45740">
    <property type="entry name" value="POLY [ADP-RIBOSE] POLYMERASE"/>
    <property type="match status" value="1"/>
</dbReference>
<dbReference type="Pfam" id="PF23466">
    <property type="entry name" value="WWE_4"/>
    <property type="match status" value="1"/>
</dbReference>
<dbReference type="Pfam" id="PF14608">
    <property type="entry name" value="zf-CCCH_2"/>
    <property type="match status" value="1"/>
</dbReference>
<sequence length="373" mass="42233">MSKTKVVYYNPAMASAYESDEETFSGSESEVSDESDFESESEQESDSEDDSQVCTKQPCKYYNRGGCKGGASCSYLHVCKYFLTGNCRYGSSCKLSHSLGGRRSSGECASSEDQSAASNPQLTDGRPYQWQINDGKGWRDVENDHIIEAQYSLPHTKSIKIYNTSYGAVCIDFNKIRIYEKKNLKVRRLDDGNTVWDWYCTLSRKWRKYGDKNSKGNPGPVKSSDIERKFQSNPKSSFTFTAGGESFQIKFPEMRQVGKKKNRKVTRRPVFRQQQGIAGAAHVATSFKKLSVGTKPQWQFEGNSGNWHNFKGRSGTSSECSITSDDIESKYQLNSTDSMKFKINGQPYKLDFGAMIQINQTNNRKRKIRRVLV</sequence>
<dbReference type="OMA" id="GRYYQWQ"/>
<reference evidence="11" key="4">
    <citation type="submission" date="2025-09" db="UniProtKB">
        <authorList>
            <consortium name="Ensembl"/>
        </authorList>
    </citation>
    <scope>IDENTIFICATION</scope>
    <source>
        <strain evidence="11">JP 163 A</strain>
    </source>
</reference>
<reference evidence="11" key="3">
    <citation type="submission" date="2025-08" db="UniProtKB">
        <authorList>
            <consortium name="Ensembl"/>
        </authorList>
    </citation>
    <scope>IDENTIFICATION</scope>
    <source>
        <strain evidence="11">JP 163 A</strain>
    </source>
</reference>
<dbReference type="OrthoDB" id="20729at2759"/>
<dbReference type="Gene3D" id="3.30.720.50">
    <property type="match status" value="2"/>
</dbReference>
<feature type="domain" description="C3H1-type" evidence="9">
    <location>
        <begin position="54"/>
        <end position="77"/>
    </location>
</feature>
<evidence type="ECO:0000256" key="6">
    <source>
        <dbReference type="ARBA" id="ARBA00024347"/>
    </source>
</evidence>
<feature type="compositionally biased region" description="Polar residues" evidence="8">
    <location>
        <begin position="107"/>
        <end position="122"/>
    </location>
</feature>
<dbReference type="SMART" id="SM00356">
    <property type="entry name" value="ZnF_C3H1"/>
    <property type="match status" value="1"/>
</dbReference>
<feature type="domain" description="C3H1-type" evidence="9">
    <location>
        <begin position="78"/>
        <end position="100"/>
    </location>
</feature>
<dbReference type="SUPFAM" id="SSF90229">
    <property type="entry name" value="CCCH zinc finger"/>
    <property type="match status" value="2"/>
</dbReference>
<dbReference type="InParanoid" id="M4AVX4"/>
<dbReference type="GeneTree" id="ENSGT00940000164581"/>
<comment type="subcellular location">
    <subcellularLocation>
        <location evidence="1">Nucleus</location>
    </subcellularLocation>
</comment>
<feature type="domain" description="WWE" evidence="10">
    <location>
        <begin position="181"/>
        <end position="272"/>
    </location>
</feature>
<dbReference type="PROSITE" id="PS50103">
    <property type="entry name" value="ZF_C3H1"/>
    <property type="match status" value="2"/>
</dbReference>
<evidence type="ECO:0000256" key="2">
    <source>
        <dbReference type="ARBA" id="ARBA00022723"/>
    </source>
</evidence>
<evidence type="ECO:0000259" key="9">
    <source>
        <dbReference type="PROSITE" id="PS50103"/>
    </source>
</evidence>
<accession>M4AVX4</accession>
<dbReference type="KEGG" id="xma:102221681"/>
<evidence type="ECO:0000259" key="10">
    <source>
        <dbReference type="PROSITE" id="PS50918"/>
    </source>
</evidence>
<dbReference type="GO" id="GO:0003950">
    <property type="term" value="F:NAD+ poly-ADP-ribosyltransferase activity"/>
    <property type="evidence" value="ECO:0007669"/>
    <property type="project" value="TreeGrafter"/>
</dbReference>
<evidence type="ECO:0000256" key="7">
    <source>
        <dbReference type="PROSITE-ProRule" id="PRU00723"/>
    </source>
</evidence>
<feature type="region of interest" description="Disordered" evidence="8">
    <location>
        <begin position="210"/>
        <end position="229"/>
    </location>
</feature>
<evidence type="ECO:0000256" key="5">
    <source>
        <dbReference type="ARBA" id="ARBA00023242"/>
    </source>
</evidence>
<reference evidence="12" key="1">
    <citation type="submission" date="2012-01" db="EMBL/GenBank/DDBJ databases">
        <authorList>
            <person name="Walter R."/>
            <person name="Schartl M."/>
            <person name="Warren W."/>
        </authorList>
    </citation>
    <scope>NUCLEOTIDE SEQUENCE [LARGE SCALE GENOMIC DNA]</scope>
    <source>
        <strain evidence="12">JP 163 A</strain>
    </source>
</reference>
<dbReference type="FunCoup" id="M4AVX4">
    <property type="interactions" value="34"/>
</dbReference>
<evidence type="ECO:0000313" key="11">
    <source>
        <dbReference type="Ensembl" id="ENSXMAP00000018619.2"/>
    </source>
</evidence>
<dbReference type="Gene3D" id="4.10.1000.10">
    <property type="entry name" value="Zinc finger, CCCH-type"/>
    <property type="match status" value="1"/>
</dbReference>
<evidence type="ECO:0000256" key="1">
    <source>
        <dbReference type="ARBA" id="ARBA00004123"/>
    </source>
</evidence>
<organism evidence="11 12">
    <name type="scientific">Xiphophorus maculatus</name>
    <name type="common">Southern platyfish</name>
    <name type="synonym">Platypoecilus maculatus</name>
    <dbReference type="NCBI Taxonomy" id="8083"/>
    <lineage>
        <taxon>Eukaryota</taxon>
        <taxon>Metazoa</taxon>
        <taxon>Chordata</taxon>
        <taxon>Craniata</taxon>
        <taxon>Vertebrata</taxon>
        <taxon>Euteleostomi</taxon>
        <taxon>Actinopterygii</taxon>
        <taxon>Neopterygii</taxon>
        <taxon>Teleostei</taxon>
        <taxon>Neoteleostei</taxon>
        <taxon>Acanthomorphata</taxon>
        <taxon>Ovalentaria</taxon>
        <taxon>Atherinomorphae</taxon>
        <taxon>Cyprinodontiformes</taxon>
        <taxon>Poeciliidae</taxon>
        <taxon>Poeciliinae</taxon>
        <taxon>Xiphophorus</taxon>
    </lineage>
</organism>
<dbReference type="InterPro" id="IPR041367">
    <property type="entry name" value="Znf-CCCH_4"/>
</dbReference>
<dbReference type="STRING" id="8083.ENSXMAP00000018619"/>
<dbReference type="GeneID" id="102221681"/>
<reference evidence="12" key="2">
    <citation type="journal article" date="2013" name="Nat. Genet.">
        <title>The genome of the platyfish, Xiphophorus maculatus, provides insights into evolutionary adaptation and several complex traits.</title>
        <authorList>
            <person name="Schartl M."/>
            <person name="Walter R.B."/>
            <person name="Shen Y."/>
            <person name="Garcia T."/>
            <person name="Catchen J."/>
            <person name="Amores A."/>
            <person name="Braasch I."/>
            <person name="Chalopin D."/>
            <person name="Volff J.N."/>
            <person name="Lesch K.P."/>
            <person name="Bisazza A."/>
            <person name="Minx P."/>
            <person name="Hillier L."/>
            <person name="Wilson R.K."/>
            <person name="Fuerstenberg S."/>
            <person name="Boore J."/>
            <person name="Searle S."/>
            <person name="Postlethwait J.H."/>
            <person name="Warren W.C."/>
        </authorList>
    </citation>
    <scope>NUCLEOTIDE SEQUENCE [LARGE SCALE GENOMIC DNA]</scope>
    <source>
        <strain evidence="12">JP 163 A</strain>
    </source>
</reference>
<dbReference type="GO" id="GO:1990404">
    <property type="term" value="F:NAD+-protein mono-ADP-ribosyltransferase activity"/>
    <property type="evidence" value="ECO:0007669"/>
    <property type="project" value="TreeGrafter"/>
</dbReference>
<feature type="domain" description="WWE" evidence="10">
    <location>
        <begin position="282"/>
        <end position="370"/>
    </location>
</feature>
<evidence type="ECO:0000256" key="3">
    <source>
        <dbReference type="ARBA" id="ARBA00022771"/>
    </source>
</evidence>
<protein>
    <submittedName>
        <fullName evidence="11">Si:ch211-244b2.4</fullName>
    </submittedName>
</protein>
<dbReference type="InterPro" id="IPR051712">
    <property type="entry name" value="ARTD-AVP"/>
</dbReference>
<keyword evidence="12" id="KW-1185">Reference proteome</keyword>
<comment type="similarity">
    <text evidence="6">Belongs to the ARTD/PARP family.</text>
</comment>
<dbReference type="AlphaFoldDB" id="M4AVX4"/>
<dbReference type="InterPro" id="IPR037197">
    <property type="entry name" value="WWE_dom_sf"/>
</dbReference>
<evidence type="ECO:0000256" key="8">
    <source>
        <dbReference type="SAM" id="MobiDB-lite"/>
    </source>
</evidence>
<dbReference type="Pfam" id="PF18044">
    <property type="entry name" value="zf-CCCH_4"/>
    <property type="match status" value="1"/>
</dbReference>